<accession>A0A0A6S2N5</accession>
<organism evidence="1 2">
    <name type="scientific">Candidatus Thiomargarita nelsonii</name>
    <dbReference type="NCBI Taxonomy" id="1003181"/>
    <lineage>
        <taxon>Bacteria</taxon>
        <taxon>Pseudomonadati</taxon>
        <taxon>Pseudomonadota</taxon>
        <taxon>Gammaproteobacteria</taxon>
        <taxon>Thiotrichales</taxon>
        <taxon>Thiotrichaceae</taxon>
        <taxon>Thiomargarita</taxon>
    </lineage>
</organism>
<proteinExistence type="predicted"/>
<dbReference type="AlphaFoldDB" id="A0A0A6S2N5"/>
<dbReference type="EMBL" id="JSZA02000009">
    <property type="protein sequence ID" value="KHD10386.1"/>
    <property type="molecule type" value="Genomic_DNA"/>
</dbReference>
<protein>
    <submittedName>
        <fullName evidence="1">Uncharacterized protein</fullName>
    </submittedName>
</protein>
<name>A0A0A6S2N5_9GAMM</name>
<gene>
    <name evidence="1" type="ORF">PN36_03385</name>
</gene>
<reference evidence="1 2" key="1">
    <citation type="journal article" date="2016" name="Front. Microbiol.">
        <title>Single-Cell (Meta-)Genomics of a Dimorphic Candidatus Thiomargarita nelsonii Reveals Genomic Plasticity.</title>
        <authorList>
            <person name="Flood B.E."/>
            <person name="Fliss P."/>
            <person name="Jones D.S."/>
            <person name="Dick G.J."/>
            <person name="Jain S."/>
            <person name="Kaster A.K."/>
            <person name="Winkel M."/>
            <person name="Mussmann M."/>
            <person name="Bailey J."/>
        </authorList>
    </citation>
    <scope>NUCLEOTIDE SEQUENCE [LARGE SCALE GENOMIC DNA]</scope>
    <source>
        <strain evidence="1">Hydrate Ridge</strain>
    </source>
</reference>
<comment type="caution">
    <text evidence="1">The sequence shown here is derived from an EMBL/GenBank/DDBJ whole genome shotgun (WGS) entry which is preliminary data.</text>
</comment>
<dbReference type="Proteomes" id="UP000030428">
    <property type="component" value="Unassembled WGS sequence"/>
</dbReference>
<sequence>MEAHFYQKAFEHGAYRAGNLLLDKIINAQNKSNGFTALHHFLLSFWEFKRHGLYSEEKMSDWRQLVWLRLRGIYSVKE</sequence>
<evidence type="ECO:0000313" key="2">
    <source>
        <dbReference type="Proteomes" id="UP000030428"/>
    </source>
</evidence>
<evidence type="ECO:0000313" key="1">
    <source>
        <dbReference type="EMBL" id="KHD10386.1"/>
    </source>
</evidence>
<keyword evidence="2" id="KW-1185">Reference proteome</keyword>